<gene>
    <name evidence="3" type="ORF">F2Q68_00010371</name>
    <name evidence="2" type="ORF">F2Q70_00017405</name>
</gene>
<protein>
    <submittedName>
        <fullName evidence="2">Uncharacterized protein</fullName>
    </submittedName>
</protein>
<feature type="compositionally biased region" description="Basic and acidic residues" evidence="1">
    <location>
        <begin position="166"/>
        <end position="184"/>
    </location>
</feature>
<evidence type="ECO:0000256" key="1">
    <source>
        <dbReference type="SAM" id="MobiDB-lite"/>
    </source>
</evidence>
<evidence type="ECO:0000313" key="3">
    <source>
        <dbReference type="EMBL" id="KAF2598822.1"/>
    </source>
</evidence>
<feature type="compositionally biased region" description="Basic and acidic residues" evidence="1">
    <location>
        <begin position="42"/>
        <end position="71"/>
    </location>
</feature>
<organism evidence="2">
    <name type="scientific">Brassica cretica</name>
    <name type="common">Mustard</name>
    <dbReference type="NCBI Taxonomy" id="69181"/>
    <lineage>
        <taxon>Eukaryota</taxon>
        <taxon>Viridiplantae</taxon>
        <taxon>Streptophyta</taxon>
        <taxon>Embryophyta</taxon>
        <taxon>Tracheophyta</taxon>
        <taxon>Spermatophyta</taxon>
        <taxon>Magnoliopsida</taxon>
        <taxon>eudicotyledons</taxon>
        <taxon>Gunneridae</taxon>
        <taxon>Pentapetalae</taxon>
        <taxon>rosids</taxon>
        <taxon>malvids</taxon>
        <taxon>Brassicales</taxon>
        <taxon>Brassicaceae</taxon>
        <taxon>Brassiceae</taxon>
        <taxon>Brassica</taxon>
    </lineage>
</organism>
<accession>A0A8S9I5N3</accession>
<dbReference type="EMBL" id="QGKW02000717">
    <property type="protein sequence ID" value="KAF2598822.1"/>
    <property type="molecule type" value="Genomic_DNA"/>
</dbReference>
<feature type="region of interest" description="Disordered" evidence="1">
    <location>
        <begin position="36"/>
        <end position="93"/>
    </location>
</feature>
<evidence type="ECO:0000313" key="2">
    <source>
        <dbReference type="EMBL" id="KAF2564938.1"/>
    </source>
</evidence>
<name>A0A8S9I5N3_BRACR</name>
<comment type="caution">
    <text evidence="2">The sequence shown here is derived from an EMBL/GenBank/DDBJ whole genome shotgun (WGS) entry which is preliminary data.</text>
</comment>
<reference evidence="2" key="1">
    <citation type="submission" date="2019-12" db="EMBL/GenBank/DDBJ databases">
        <title>Genome sequencing and annotation of Brassica cretica.</title>
        <authorList>
            <person name="Studholme D.J."/>
            <person name="Sarris P.F."/>
        </authorList>
    </citation>
    <scope>NUCLEOTIDE SEQUENCE</scope>
    <source>
        <strain evidence="3">PFS-001/15</strain>
        <strain evidence="2">PFS-102/07</strain>
        <tissue evidence="2">Leaf</tissue>
    </source>
</reference>
<dbReference type="EMBL" id="QGKY02001250">
    <property type="protein sequence ID" value="KAF2564938.1"/>
    <property type="molecule type" value="Genomic_DNA"/>
</dbReference>
<dbReference type="Proteomes" id="UP000712281">
    <property type="component" value="Unassembled WGS sequence"/>
</dbReference>
<dbReference type="AlphaFoldDB" id="A0A8S9I5N3"/>
<proteinExistence type="predicted"/>
<sequence length="220" mass="25164">MKLITFDKPRTIQDALHKAADYIIIEEEMKVLSQKQKLTKTLSKDPGSDQKSKRKNPRNDKNVHHREEETQGAHNYAINSVSEQGRTMGNTWTRNPNYDENAFCDFHQARGHSTINCKVLGTRVAVKLLAGELTEVSSVKNLIHDSDRPPRNNKPPKTENSLQENQSREKRGRRQDENRNDNSRRRVNMIIGGLQYCSDTISAIKSYQHKAETSANLVRA</sequence>
<feature type="compositionally biased region" description="Polar residues" evidence="1">
    <location>
        <begin position="77"/>
        <end position="93"/>
    </location>
</feature>
<feature type="region of interest" description="Disordered" evidence="1">
    <location>
        <begin position="141"/>
        <end position="186"/>
    </location>
</feature>